<evidence type="ECO:0000256" key="6">
    <source>
        <dbReference type="ARBA" id="ARBA00025643"/>
    </source>
</evidence>
<dbReference type="Proteomes" id="UP000480164">
    <property type="component" value="Unassembled WGS sequence"/>
</dbReference>
<comment type="caution">
    <text evidence="9">The sequence shown here is derived from an EMBL/GenBank/DDBJ whole genome shotgun (WGS) entry which is preliminary data.</text>
</comment>
<keyword evidence="5" id="KW-0574">Periplasm</keyword>
<evidence type="ECO:0000256" key="3">
    <source>
        <dbReference type="ARBA" id="ARBA00014754"/>
    </source>
</evidence>
<dbReference type="InterPro" id="IPR039246">
    <property type="entry name" value="Flagellar_FlgA"/>
</dbReference>
<dbReference type="NCBIfam" id="TIGR03170">
    <property type="entry name" value="flgA_cterm"/>
    <property type="match status" value="1"/>
</dbReference>
<dbReference type="InterPro" id="IPR013974">
    <property type="entry name" value="SAF"/>
</dbReference>
<dbReference type="InterPro" id="IPR017585">
    <property type="entry name" value="SAF_FlgA"/>
</dbReference>
<dbReference type="EMBL" id="WLZX01000002">
    <property type="protein sequence ID" value="MTD26960.1"/>
    <property type="molecule type" value="Genomic_DNA"/>
</dbReference>
<feature type="chain" id="PRO_5046756717" description="Flagella basal body P-ring formation protein FlgA" evidence="7">
    <location>
        <begin position="27"/>
        <end position="251"/>
    </location>
</feature>
<comment type="similarity">
    <text evidence="2">Belongs to the FlgA family.</text>
</comment>
<evidence type="ECO:0000256" key="1">
    <source>
        <dbReference type="ARBA" id="ARBA00004418"/>
    </source>
</evidence>
<dbReference type="SMART" id="SM00858">
    <property type="entry name" value="SAF"/>
    <property type="match status" value="1"/>
</dbReference>
<sequence length="251" mass="27606">MCNLIANRKSRFLLLALWGLAFVSAAAPEAKTARKQIYQQAVASAAADIKRTAMLKKWEGYHSKINVFIPTEASRFTRCARPLTVAMPVSNRPDLSRLRYDIRCEGAEGWEVNVTVKPDIYLPILVARSTLARGKLLAASDVTIKKKNITGLRDGIIVNPDDAIGLTVKKRIRDMQPISPSMLDQPLMVERGQQVVMLAMQDGVQARMIGVAMKKGRKGDIIKVKNLTSERTVSAVVEGQGLVHMQLAAGQ</sequence>
<keyword evidence="9" id="KW-0282">Flagellum</keyword>
<feature type="signal peptide" evidence="7">
    <location>
        <begin position="1"/>
        <end position="26"/>
    </location>
</feature>
<dbReference type="Gene3D" id="3.90.1210.10">
    <property type="entry name" value="Antifreeze-like/N-acetylneuraminic acid synthase C-terminal domain"/>
    <property type="match status" value="1"/>
</dbReference>
<dbReference type="InterPro" id="IPR041231">
    <property type="entry name" value="FlgA_N"/>
</dbReference>
<protein>
    <recommendedName>
        <fullName evidence="3">Flagella basal body P-ring formation protein FlgA</fullName>
    </recommendedName>
</protein>
<evidence type="ECO:0000313" key="10">
    <source>
        <dbReference type="Proteomes" id="UP000480164"/>
    </source>
</evidence>
<keyword evidence="4 7" id="KW-0732">Signal</keyword>
<accession>A0ABW9RA06</accession>
<dbReference type="CDD" id="cd11614">
    <property type="entry name" value="SAF_CpaB_FlgA_like"/>
    <property type="match status" value="1"/>
</dbReference>
<organism evidence="9 10">
    <name type="scientific">Erwinia sorbitola</name>
    <dbReference type="NCBI Taxonomy" id="2681984"/>
    <lineage>
        <taxon>Bacteria</taxon>
        <taxon>Pseudomonadati</taxon>
        <taxon>Pseudomonadota</taxon>
        <taxon>Gammaproteobacteria</taxon>
        <taxon>Enterobacterales</taxon>
        <taxon>Erwiniaceae</taxon>
        <taxon>Erwinia</taxon>
    </lineage>
</organism>
<gene>
    <name evidence="9" type="primary">flgA</name>
    <name evidence="9" type="ORF">GK011_08420</name>
</gene>
<feature type="domain" description="SAF" evidence="8">
    <location>
        <begin position="122"/>
        <end position="184"/>
    </location>
</feature>
<keyword evidence="9" id="KW-0969">Cilium</keyword>
<dbReference type="PANTHER" id="PTHR36307:SF1">
    <property type="entry name" value="FLAGELLA BASAL BODY P-RING FORMATION PROTEIN FLGA"/>
    <property type="match status" value="1"/>
</dbReference>
<comment type="subcellular location">
    <subcellularLocation>
        <location evidence="1">Periplasm</location>
    </subcellularLocation>
</comment>
<dbReference type="PANTHER" id="PTHR36307">
    <property type="entry name" value="FLAGELLA BASAL BODY P-RING FORMATION PROTEIN FLGA"/>
    <property type="match status" value="1"/>
</dbReference>
<keyword evidence="10" id="KW-1185">Reference proteome</keyword>
<evidence type="ECO:0000256" key="4">
    <source>
        <dbReference type="ARBA" id="ARBA00022729"/>
    </source>
</evidence>
<dbReference type="RefSeq" id="WP_154752244.1">
    <property type="nucleotide sequence ID" value="NZ_WLZX01000002.1"/>
</dbReference>
<dbReference type="Pfam" id="PF17656">
    <property type="entry name" value="ChapFlgA_N"/>
    <property type="match status" value="1"/>
</dbReference>
<keyword evidence="9" id="KW-0966">Cell projection</keyword>
<dbReference type="Gene3D" id="2.30.30.760">
    <property type="match status" value="1"/>
</dbReference>
<dbReference type="Pfam" id="PF13144">
    <property type="entry name" value="ChapFlgA"/>
    <property type="match status" value="1"/>
</dbReference>
<evidence type="ECO:0000256" key="5">
    <source>
        <dbReference type="ARBA" id="ARBA00022764"/>
    </source>
</evidence>
<name>A0ABW9RA06_9GAMM</name>
<comment type="function">
    <text evidence="6">Involved in the assembly process of the P-ring formation. It may associate with FlgF on the rod constituting a structure essential for the P-ring assembly or may act as a modulator protein for the P-ring assembly.</text>
</comment>
<proteinExistence type="inferred from homology"/>
<evidence type="ECO:0000256" key="2">
    <source>
        <dbReference type="ARBA" id="ARBA00010474"/>
    </source>
</evidence>
<reference evidence="9 10" key="1">
    <citation type="submission" date="2019-11" db="EMBL/GenBank/DDBJ databases">
        <title>Erwinia sp. nov., isolated from feces of birds in Tibet plateau of China.</title>
        <authorList>
            <person name="Ge Y."/>
        </authorList>
    </citation>
    <scope>NUCLEOTIDE SEQUENCE [LARGE SCALE GENOMIC DNA]</scope>
    <source>
        <strain evidence="9 10">J316</strain>
    </source>
</reference>
<evidence type="ECO:0000313" key="9">
    <source>
        <dbReference type="EMBL" id="MTD26960.1"/>
    </source>
</evidence>
<evidence type="ECO:0000259" key="8">
    <source>
        <dbReference type="SMART" id="SM00858"/>
    </source>
</evidence>
<evidence type="ECO:0000256" key="7">
    <source>
        <dbReference type="SAM" id="SignalP"/>
    </source>
</evidence>